<evidence type="ECO:0000259" key="3">
    <source>
        <dbReference type="Pfam" id="PF08719"/>
    </source>
</evidence>
<dbReference type="Pfam" id="PF08719">
    <property type="entry name" value="NADAR"/>
    <property type="match status" value="1"/>
</dbReference>
<sequence>METQQTQIRNREELIQFVASGRPITYLFFWGHQREKDGTISKSCLSNWFPAAFTLDGVAYATTEHYMMARKAQLFGDMQTYHAILTANTPQEAKALGRKVAGFVEPTWNAHRFEIMVTGNAAKFSQHQDLQRFLLSTGDAILVEASPYDTIWGIGMSASDPQIENPQAWNGLNLLGFALMEVRSRLQANASKA</sequence>
<dbReference type="AlphaFoldDB" id="A0A081BP49"/>
<dbReference type="InterPro" id="IPR037238">
    <property type="entry name" value="YbiA-like_sf"/>
</dbReference>
<comment type="catalytic activity">
    <reaction evidence="2">
        <text>2,5-diamino-6-hydroxy-4-(5-phosphoribosylamino)-pyrimidine + H2O = 2,5,6-triamino-4-hydroxypyrimidine + D-ribose 5-phosphate</text>
        <dbReference type="Rhea" id="RHEA:23436"/>
        <dbReference type="ChEBI" id="CHEBI:15377"/>
        <dbReference type="ChEBI" id="CHEBI:58614"/>
        <dbReference type="ChEBI" id="CHEBI:78346"/>
        <dbReference type="ChEBI" id="CHEBI:137796"/>
    </reaction>
</comment>
<organism evidence="4">
    <name type="scientific">Candidatus Moduliflexus flocculans</name>
    <dbReference type="NCBI Taxonomy" id="1499966"/>
    <lineage>
        <taxon>Bacteria</taxon>
        <taxon>Candidatus Moduliflexota</taxon>
        <taxon>Candidatus Moduliflexia</taxon>
        <taxon>Candidatus Moduliflexales</taxon>
        <taxon>Candidatus Moduliflexaceae</taxon>
    </lineage>
</organism>
<protein>
    <recommendedName>
        <fullName evidence="3">NADAR domain-containing protein</fullName>
    </recommendedName>
</protein>
<dbReference type="NCBIfam" id="TIGR02464">
    <property type="entry name" value="ribofla_fusion"/>
    <property type="match status" value="1"/>
</dbReference>
<keyword evidence="5" id="KW-1185">Reference proteome</keyword>
<dbReference type="HOGENOM" id="CLU_084247_1_0_0"/>
<feature type="domain" description="NADAR" evidence="3">
    <location>
        <begin position="28"/>
        <end position="187"/>
    </location>
</feature>
<evidence type="ECO:0000256" key="2">
    <source>
        <dbReference type="ARBA" id="ARBA00000751"/>
    </source>
</evidence>
<evidence type="ECO:0000256" key="1">
    <source>
        <dbReference type="ARBA" id="ARBA00000022"/>
    </source>
</evidence>
<dbReference type="CDD" id="cd15457">
    <property type="entry name" value="NADAR"/>
    <property type="match status" value="1"/>
</dbReference>
<evidence type="ECO:0000313" key="4">
    <source>
        <dbReference type="EMBL" id="GAK52165.1"/>
    </source>
</evidence>
<dbReference type="EMBL" id="DF820458">
    <property type="protein sequence ID" value="GAK52165.1"/>
    <property type="molecule type" value="Genomic_DNA"/>
</dbReference>
<dbReference type="InterPro" id="IPR012816">
    <property type="entry name" value="NADAR"/>
</dbReference>
<evidence type="ECO:0000313" key="5">
    <source>
        <dbReference type="Proteomes" id="UP000030700"/>
    </source>
</evidence>
<comment type="catalytic activity">
    <reaction evidence="1">
        <text>5-amino-6-(5-phospho-D-ribosylamino)uracil + H2O = 5,6-diaminouracil + D-ribose 5-phosphate</text>
        <dbReference type="Rhea" id="RHEA:55020"/>
        <dbReference type="ChEBI" id="CHEBI:15377"/>
        <dbReference type="ChEBI" id="CHEBI:46252"/>
        <dbReference type="ChEBI" id="CHEBI:58453"/>
        <dbReference type="ChEBI" id="CHEBI:78346"/>
    </reaction>
</comment>
<accession>A0A081BP49</accession>
<dbReference type="Proteomes" id="UP000030700">
    <property type="component" value="Unassembled WGS sequence"/>
</dbReference>
<name>A0A081BP49_9BACT</name>
<dbReference type="Gene3D" id="1.10.357.40">
    <property type="entry name" value="YbiA-like"/>
    <property type="match status" value="1"/>
</dbReference>
<proteinExistence type="predicted"/>
<reference evidence="4" key="1">
    <citation type="journal article" date="2015" name="PeerJ">
        <title>First genomic representation of candidate bacterial phylum KSB3 points to enhanced environmental sensing as a trigger of wastewater bulking.</title>
        <authorList>
            <person name="Sekiguchi Y."/>
            <person name="Ohashi A."/>
            <person name="Parks D.H."/>
            <person name="Yamauchi T."/>
            <person name="Tyson G.W."/>
            <person name="Hugenholtz P."/>
        </authorList>
    </citation>
    <scope>NUCLEOTIDE SEQUENCE [LARGE SCALE GENOMIC DNA]</scope>
</reference>
<dbReference type="STRING" id="1499966.U14_03416"/>
<dbReference type="SUPFAM" id="SSF143990">
    <property type="entry name" value="YbiA-like"/>
    <property type="match status" value="1"/>
</dbReference>
<gene>
    <name evidence="4" type="ORF">U14_03416</name>
</gene>